<dbReference type="PANTHER" id="PTHR24559">
    <property type="entry name" value="TRANSPOSON TY3-I GAG-POL POLYPROTEIN"/>
    <property type="match status" value="1"/>
</dbReference>
<evidence type="ECO:0000313" key="3">
    <source>
        <dbReference type="Proteomes" id="UP000075243"/>
    </source>
</evidence>
<dbReference type="CDD" id="cd01647">
    <property type="entry name" value="RT_LTR"/>
    <property type="match status" value="1"/>
</dbReference>
<dbReference type="InterPro" id="IPR000477">
    <property type="entry name" value="RT_dom"/>
</dbReference>
<evidence type="ECO:0000313" key="2">
    <source>
        <dbReference type="EMBL" id="KYP58845.1"/>
    </source>
</evidence>
<dbReference type="SUPFAM" id="SSF56672">
    <property type="entry name" value="DNA/RNA polymerases"/>
    <property type="match status" value="1"/>
</dbReference>
<gene>
    <name evidence="2" type="ORF">KK1_014267</name>
</gene>
<dbReference type="Gramene" id="C.cajan_13844.t">
    <property type="protein sequence ID" value="C.cajan_13844.t"/>
    <property type="gene ID" value="C.cajan_13844"/>
</dbReference>
<organism evidence="2 3">
    <name type="scientific">Cajanus cajan</name>
    <name type="common">Pigeon pea</name>
    <name type="synonym">Cajanus indicus</name>
    <dbReference type="NCBI Taxonomy" id="3821"/>
    <lineage>
        <taxon>Eukaryota</taxon>
        <taxon>Viridiplantae</taxon>
        <taxon>Streptophyta</taxon>
        <taxon>Embryophyta</taxon>
        <taxon>Tracheophyta</taxon>
        <taxon>Spermatophyta</taxon>
        <taxon>Magnoliopsida</taxon>
        <taxon>eudicotyledons</taxon>
        <taxon>Gunneridae</taxon>
        <taxon>Pentapetalae</taxon>
        <taxon>rosids</taxon>
        <taxon>fabids</taxon>
        <taxon>Fabales</taxon>
        <taxon>Fabaceae</taxon>
        <taxon>Papilionoideae</taxon>
        <taxon>50 kb inversion clade</taxon>
        <taxon>NPAAA clade</taxon>
        <taxon>indigoferoid/millettioid clade</taxon>
        <taxon>Phaseoleae</taxon>
        <taxon>Cajanus</taxon>
    </lineage>
</organism>
<dbReference type="InterPro" id="IPR043502">
    <property type="entry name" value="DNA/RNA_pol_sf"/>
</dbReference>
<dbReference type="InterPro" id="IPR053134">
    <property type="entry name" value="RNA-dir_DNA_polymerase"/>
</dbReference>
<feature type="domain" description="Reverse transcriptase" evidence="1">
    <location>
        <begin position="98"/>
        <end position="182"/>
    </location>
</feature>
<accession>A0A151SVM1</accession>
<dbReference type="PANTHER" id="PTHR24559:SF430">
    <property type="entry name" value="RNA-DIRECTED DNA POLYMERASE"/>
    <property type="match status" value="1"/>
</dbReference>
<dbReference type="Gene3D" id="3.10.10.10">
    <property type="entry name" value="HIV Type 1 Reverse Transcriptase, subunit A, domain 1"/>
    <property type="match status" value="1"/>
</dbReference>
<name>A0A151SVM1_CAJCA</name>
<keyword evidence="3" id="KW-1185">Reference proteome</keyword>
<proteinExistence type="predicted"/>
<dbReference type="Pfam" id="PF00078">
    <property type="entry name" value="RVT_1"/>
    <property type="match status" value="1"/>
</dbReference>
<reference evidence="2 3" key="1">
    <citation type="journal article" date="2012" name="Nat. Biotechnol.">
        <title>Draft genome sequence of pigeonpea (Cajanus cajan), an orphan legume crop of resource-poor farmers.</title>
        <authorList>
            <person name="Varshney R.K."/>
            <person name="Chen W."/>
            <person name="Li Y."/>
            <person name="Bharti A.K."/>
            <person name="Saxena R.K."/>
            <person name="Schlueter J.A."/>
            <person name="Donoghue M.T."/>
            <person name="Azam S."/>
            <person name="Fan G."/>
            <person name="Whaley A.M."/>
            <person name="Farmer A.D."/>
            <person name="Sheridan J."/>
            <person name="Iwata A."/>
            <person name="Tuteja R."/>
            <person name="Penmetsa R.V."/>
            <person name="Wu W."/>
            <person name="Upadhyaya H.D."/>
            <person name="Yang S.P."/>
            <person name="Shah T."/>
            <person name="Saxena K.B."/>
            <person name="Michael T."/>
            <person name="McCombie W.R."/>
            <person name="Yang B."/>
            <person name="Zhang G."/>
            <person name="Yang H."/>
            <person name="Wang J."/>
            <person name="Spillane C."/>
            <person name="Cook D.R."/>
            <person name="May G.D."/>
            <person name="Xu X."/>
            <person name="Jackson S.A."/>
        </authorList>
    </citation>
    <scope>NUCLEOTIDE SEQUENCE [LARGE SCALE GENOMIC DNA]</scope>
    <source>
        <strain evidence="3">cv. Asha</strain>
    </source>
</reference>
<sequence length="193" mass="22127">MVKIGVSLAKEDEEGLVTVLKSNISAFAWSASDMPGIDPDFLCHCLMVDPKAKPEIQKRRKFGEDKKKAIAEETKKLLVVGHIREIQYLTWLANVVMVRKSNGNWRMCTDFTDLNKACPKDSYPLLRFSLKHFYCLVDNASGYELLSFMDAYLGYNQIRMHPADEDKMAFIADQATYCYKVMLFDLKNARATY</sequence>
<dbReference type="EMBL" id="CM003612">
    <property type="protein sequence ID" value="KYP58845.1"/>
    <property type="molecule type" value="Genomic_DNA"/>
</dbReference>
<dbReference type="Proteomes" id="UP000075243">
    <property type="component" value="Chromosome 10"/>
</dbReference>
<dbReference type="AlphaFoldDB" id="A0A151SVM1"/>
<evidence type="ECO:0000259" key="1">
    <source>
        <dbReference type="Pfam" id="PF00078"/>
    </source>
</evidence>
<protein>
    <submittedName>
        <fullName evidence="2">Transposon Ty3-I Gag-Pol polyprotein</fullName>
    </submittedName>
</protein>